<dbReference type="PROSITE" id="PS00027">
    <property type="entry name" value="HOMEOBOX_1"/>
    <property type="match status" value="1"/>
</dbReference>
<keyword evidence="4 5" id="KW-0539">Nucleus</keyword>
<feature type="domain" description="Homeobox" evidence="8">
    <location>
        <begin position="177"/>
        <end position="237"/>
    </location>
</feature>
<evidence type="ECO:0000256" key="5">
    <source>
        <dbReference type="PROSITE-ProRule" id="PRU00108"/>
    </source>
</evidence>
<evidence type="ECO:0000256" key="2">
    <source>
        <dbReference type="ARBA" id="ARBA00023125"/>
    </source>
</evidence>
<accession>A0A915DMW1</accession>
<dbReference type="PROSITE" id="PS50071">
    <property type="entry name" value="HOMEOBOX_2"/>
    <property type="match status" value="1"/>
</dbReference>
<dbReference type="WBParaSite" id="jg2105">
    <property type="protein sequence ID" value="jg2105"/>
    <property type="gene ID" value="jg2105"/>
</dbReference>
<protein>
    <submittedName>
        <fullName evidence="10">Homeobox domain-containing protein</fullName>
    </submittedName>
</protein>
<reference evidence="10" key="1">
    <citation type="submission" date="2022-11" db="UniProtKB">
        <authorList>
            <consortium name="WormBaseParasite"/>
        </authorList>
    </citation>
    <scope>IDENTIFICATION</scope>
</reference>
<dbReference type="InterPro" id="IPR017970">
    <property type="entry name" value="Homeobox_CS"/>
</dbReference>
<evidence type="ECO:0000256" key="7">
    <source>
        <dbReference type="SAM" id="MobiDB-lite"/>
    </source>
</evidence>
<dbReference type="InterPro" id="IPR050649">
    <property type="entry name" value="Paired_Homeobox_TFs"/>
</dbReference>
<dbReference type="InterPro" id="IPR009057">
    <property type="entry name" value="Homeodomain-like_sf"/>
</dbReference>
<dbReference type="AlphaFoldDB" id="A0A915DMW1"/>
<dbReference type="GO" id="GO:0030182">
    <property type="term" value="P:neuron differentiation"/>
    <property type="evidence" value="ECO:0007669"/>
    <property type="project" value="UniProtKB-ARBA"/>
</dbReference>
<feature type="region of interest" description="Disordered" evidence="7">
    <location>
        <begin position="268"/>
        <end position="297"/>
    </location>
</feature>
<evidence type="ECO:0000313" key="10">
    <source>
        <dbReference type="WBParaSite" id="jg2105"/>
    </source>
</evidence>
<evidence type="ECO:0000256" key="6">
    <source>
        <dbReference type="RuleBase" id="RU000682"/>
    </source>
</evidence>
<keyword evidence="3 5" id="KW-0371">Homeobox</keyword>
<dbReference type="GO" id="GO:0000981">
    <property type="term" value="F:DNA-binding transcription factor activity, RNA polymerase II-specific"/>
    <property type="evidence" value="ECO:0007669"/>
    <property type="project" value="InterPro"/>
</dbReference>
<feature type="DNA-binding region" description="Homeobox" evidence="5">
    <location>
        <begin position="179"/>
        <end position="238"/>
    </location>
</feature>
<dbReference type="Gene3D" id="1.10.10.60">
    <property type="entry name" value="Homeodomain-like"/>
    <property type="match status" value="1"/>
</dbReference>
<dbReference type="SMART" id="SM00389">
    <property type="entry name" value="HOX"/>
    <property type="match status" value="1"/>
</dbReference>
<evidence type="ECO:0000256" key="4">
    <source>
        <dbReference type="ARBA" id="ARBA00023242"/>
    </source>
</evidence>
<dbReference type="GO" id="GO:0005634">
    <property type="term" value="C:nucleus"/>
    <property type="evidence" value="ECO:0007669"/>
    <property type="project" value="UniProtKB-SubCell"/>
</dbReference>
<dbReference type="InterPro" id="IPR001356">
    <property type="entry name" value="HD"/>
</dbReference>
<sequence length="362" mass="39407">MSKRLEAPTKSSSASTSLTHSPLLISSASSFNSMLPFPIPLIGEQTTTLNNSSFPFDNVPMSNSANWSMSLAAAMSNLGSSNAVNGLGASGLNTGLTNSTSTDNNDSKQMDKLKMRFAAEMLLSYQNHFKEMLIDAASASARNMVGAPSASDVLGCMSRSMGSMRSNGMAGGIMKGSSCRRSRTTFTTNQINQLEAIFKHTQYPDVFLREELALRTNLSEARIQVWFQNRRAKARKTRRSCSIGSSLFDTNLLHPDYNSVHCGQFSSPSLSPSISSRDSTPQLSPNILSANSSRRGSSKCSSFLIKCLVENIEDSSENNSRSASRNEEHEGNGKKETKDEEQNKSKKSDENAIEEVFQQITV</sequence>
<dbReference type="PANTHER" id="PTHR24329:SF543">
    <property type="entry name" value="FI01017P-RELATED"/>
    <property type="match status" value="1"/>
</dbReference>
<feature type="compositionally biased region" description="Low complexity" evidence="7">
    <location>
        <begin position="268"/>
        <end position="281"/>
    </location>
</feature>
<evidence type="ECO:0000256" key="1">
    <source>
        <dbReference type="ARBA" id="ARBA00004123"/>
    </source>
</evidence>
<name>A0A915DMW1_9BILA</name>
<feature type="region of interest" description="Disordered" evidence="7">
    <location>
        <begin position="315"/>
        <end position="362"/>
    </location>
</feature>
<dbReference type="PANTHER" id="PTHR24329">
    <property type="entry name" value="HOMEOBOX PROTEIN ARISTALESS"/>
    <property type="match status" value="1"/>
</dbReference>
<keyword evidence="2 5" id="KW-0238">DNA-binding</keyword>
<dbReference type="CDD" id="cd00086">
    <property type="entry name" value="homeodomain"/>
    <property type="match status" value="1"/>
</dbReference>
<dbReference type="SUPFAM" id="SSF46689">
    <property type="entry name" value="Homeodomain-like"/>
    <property type="match status" value="1"/>
</dbReference>
<keyword evidence="9" id="KW-1185">Reference proteome</keyword>
<proteinExistence type="predicted"/>
<organism evidence="9 10">
    <name type="scientific">Ditylenchus dipsaci</name>
    <dbReference type="NCBI Taxonomy" id="166011"/>
    <lineage>
        <taxon>Eukaryota</taxon>
        <taxon>Metazoa</taxon>
        <taxon>Ecdysozoa</taxon>
        <taxon>Nematoda</taxon>
        <taxon>Chromadorea</taxon>
        <taxon>Rhabditida</taxon>
        <taxon>Tylenchina</taxon>
        <taxon>Tylenchomorpha</taxon>
        <taxon>Sphaerularioidea</taxon>
        <taxon>Anguinidae</taxon>
        <taxon>Anguininae</taxon>
        <taxon>Ditylenchus</taxon>
    </lineage>
</organism>
<dbReference type="Proteomes" id="UP000887574">
    <property type="component" value="Unplaced"/>
</dbReference>
<evidence type="ECO:0000259" key="8">
    <source>
        <dbReference type="PROSITE" id="PS50071"/>
    </source>
</evidence>
<dbReference type="Pfam" id="PF00046">
    <property type="entry name" value="Homeodomain"/>
    <property type="match status" value="1"/>
</dbReference>
<dbReference type="GO" id="GO:0000977">
    <property type="term" value="F:RNA polymerase II transcription regulatory region sequence-specific DNA binding"/>
    <property type="evidence" value="ECO:0007669"/>
    <property type="project" value="TreeGrafter"/>
</dbReference>
<evidence type="ECO:0000256" key="3">
    <source>
        <dbReference type="ARBA" id="ARBA00023155"/>
    </source>
</evidence>
<dbReference type="FunFam" id="1.10.10.60:FF:000679">
    <property type="entry name" value="Homeobox protein aristaless"/>
    <property type="match status" value="1"/>
</dbReference>
<comment type="subcellular location">
    <subcellularLocation>
        <location evidence="1 5 6">Nucleus</location>
    </subcellularLocation>
</comment>
<evidence type="ECO:0000313" key="9">
    <source>
        <dbReference type="Proteomes" id="UP000887574"/>
    </source>
</evidence>
<feature type="compositionally biased region" description="Basic and acidic residues" evidence="7">
    <location>
        <begin position="324"/>
        <end position="350"/>
    </location>
</feature>